<dbReference type="GO" id="GO:0003729">
    <property type="term" value="F:mRNA binding"/>
    <property type="evidence" value="ECO:0007669"/>
    <property type="project" value="InterPro"/>
</dbReference>
<keyword evidence="5" id="KW-0378">Hydrolase</keyword>
<evidence type="ECO:0000256" key="3">
    <source>
        <dbReference type="ARBA" id="ARBA00022722"/>
    </source>
</evidence>
<keyword evidence="3" id="KW-0540">Nuclease</keyword>
<sequence>MPRKVRELLKAYRKAGAAIDTASGKGSHRKITHSDYSGMVIVSGKDGEDAKPYQEKDLKKFLEDIK</sequence>
<evidence type="ECO:0000313" key="8">
    <source>
        <dbReference type="EMBL" id="WOO43173.1"/>
    </source>
</evidence>
<dbReference type="GO" id="GO:0016787">
    <property type="term" value="F:hydrolase activity"/>
    <property type="evidence" value="ECO:0007669"/>
    <property type="project" value="UniProtKB-KW"/>
</dbReference>
<dbReference type="SUPFAM" id="SSF54786">
    <property type="entry name" value="YcfA/nrd intein domain"/>
    <property type="match status" value="1"/>
</dbReference>
<keyword evidence="2" id="KW-1277">Toxin-antitoxin system</keyword>
<evidence type="ECO:0000256" key="1">
    <source>
        <dbReference type="ARBA" id="ARBA00006620"/>
    </source>
</evidence>
<dbReference type="GO" id="GO:0004519">
    <property type="term" value="F:endonuclease activity"/>
    <property type="evidence" value="ECO:0007669"/>
    <property type="project" value="UniProtKB-KW"/>
</dbReference>
<proteinExistence type="inferred from homology"/>
<protein>
    <submittedName>
        <fullName evidence="8">Type II toxin-antitoxin system HicA family toxin</fullName>
    </submittedName>
</protein>
<accession>A0AAQ3QWZ9</accession>
<keyword evidence="7" id="KW-0346">Stress response</keyword>
<evidence type="ECO:0000256" key="5">
    <source>
        <dbReference type="ARBA" id="ARBA00022801"/>
    </source>
</evidence>
<evidence type="ECO:0000256" key="2">
    <source>
        <dbReference type="ARBA" id="ARBA00022649"/>
    </source>
</evidence>
<dbReference type="InterPro" id="IPR012933">
    <property type="entry name" value="HicA_mRNA_interferase"/>
</dbReference>
<dbReference type="AlphaFoldDB" id="A0AAQ3QWZ9"/>
<keyword evidence="6" id="KW-0694">RNA-binding</keyword>
<dbReference type="InterPro" id="IPR038570">
    <property type="entry name" value="HicA_sf"/>
</dbReference>
<evidence type="ECO:0000256" key="7">
    <source>
        <dbReference type="ARBA" id="ARBA00023016"/>
    </source>
</evidence>
<reference evidence="8 9" key="1">
    <citation type="submission" date="2023-10" db="EMBL/GenBank/DDBJ databases">
        <title>Rubellicoccus peritrichatus gen. nov., sp. nov., isolated from an algae of coral reef tank.</title>
        <authorList>
            <person name="Luo J."/>
        </authorList>
    </citation>
    <scope>NUCLEOTIDE SEQUENCE [LARGE SCALE GENOMIC DNA]</scope>
    <source>
        <strain evidence="8 9">CR14</strain>
    </source>
</reference>
<keyword evidence="4" id="KW-0255">Endonuclease</keyword>
<dbReference type="KEGG" id="puo:RZN69_08710"/>
<dbReference type="Pfam" id="PF07927">
    <property type="entry name" value="HicA_toxin"/>
    <property type="match status" value="1"/>
</dbReference>
<organism evidence="8 9">
    <name type="scientific">Rubellicoccus peritrichatus</name>
    <dbReference type="NCBI Taxonomy" id="3080537"/>
    <lineage>
        <taxon>Bacteria</taxon>
        <taxon>Pseudomonadati</taxon>
        <taxon>Verrucomicrobiota</taxon>
        <taxon>Opitutia</taxon>
        <taxon>Puniceicoccales</taxon>
        <taxon>Cerasicoccaceae</taxon>
        <taxon>Rubellicoccus</taxon>
    </lineage>
</organism>
<dbReference type="Proteomes" id="UP001304300">
    <property type="component" value="Chromosome"/>
</dbReference>
<comment type="similarity">
    <text evidence="1">Belongs to the HicA mRNA interferase family.</text>
</comment>
<evidence type="ECO:0000313" key="9">
    <source>
        <dbReference type="Proteomes" id="UP001304300"/>
    </source>
</evidence>
<dbReference type="EMBL" id="CP136920">
    <property type="protein sequence ID" value="WOO43173.1"/>
    <property type="molecule type" value="Genomic_DNA"/>
</dbReference>
<keyword evidence="9" id="KW-1185">Reference proteome</keyword>
<evidence type="ECO:0000256" key="6">
    <source>
        <dbReference type="ARBA" id="ARBA00022884"/>
    </source>
</evidence>
<dbReference type="Gene3D" id="3.30.920.30">
    <property type="entry name" value="Hypothetical protein"/>
    <property type="match status" value="1"/>
</dbReference>
<evidence type="ECO:0000256" key="4">
    <source>
        <dbReference type="ARBA" id="ARBA00022759"/>
    </source>
</evidence>
<name>A0AAQ3QWZ9_9BACT</name>
<dbReference type="RefSeq" id="WP_317835715.1">
    <property type="nucleotide sequence ID" value="NZ_CP136920.1"/>
</dbReference>
<gene>
    <name evidence="8" type="ORF">RZN69_08710</name>
</gene>